<evidence type="ECO:0000313" key="5">
    <source>
        <dbReference type="EMBL" id="MCL7022234.1"/>
    </source>
</evidence>
<evidence type="ECO:0000256" key="3">
    <source>
        <dbReference type="ARBA" id="ARBA00022927"/>
    </source>
</evidence>
<evidence type="ECO:0000256" key="2">
    <source>
        <dbReference type="ARBA" id="ARBA00022448"/>
    </source>
</evidence>
<comment type="caution">
    <text evidence="5">The sequence shown here is derived from an EMBL/GenBank/DDBJ whole genome shotgun (WGS) entry which is preliminary data.</text>
</comment>
<accession>A0AA41UVI2</accession>
<gene>
    <name evidence="5" type="ORF">MKW94_002265</name>
</gene>
<name>A0AA41UVI2_PAPNU</name>
<evidence type="ECO:0008006" key="7">
    <source>
        <dbReference type="Google" id="ProtNLM"/>
    </source>
</evidence>
<keyword evidence="4" id="KW-0931">ER-Golgi transport</keyword>
<keyword evidence="4" id="KW-0472">Membrane</keyword>
<proteinExistence type="inferred from homology"/>
<dbReference type="CDD" id="cd15832">
    <property type="entry name" value="SNAP"/>
    <property type="match status" value="1"/>
</dbReference>
<evidence type="ECO:0000256" key="1">
    <source>
        <dbReference type="ARBA" id="ARBA00010050"/>
    </source>
</evidence>
<sequence>MVSFSSRYQIAKDAAELYGKAAACYKVSESWDKRAAVYLKIAGCYLKDASKYGAASAYENAAYSYIKISTTDALSYFDQAVNQFVEIGKFTRAACCCERIGMLYESEQDFEKSIVYLERAADLFQREENSSTSVNLCKQKINCSVYPRAIEIYEGLAKQSLHLKYDMKGYLLNAGLCQLCEADAVAVAISNAVERYEELDMTFSHEYKFLADLAASVDKVDVQRFTNVVKQFRRITELDAWRSTLLLRVRKS</sequence>
<comment type="similarity">
    <text evidence="1 4">Belongs to the SNAP family.</text>
</comment>
<dbReference type="Proteomes" id="UP001177140">
    <property type="component" value="Unassembled WGS sequence"/>
</dbReference>
<protein>
    <recommendedName>
        <fullName evidence="7">Alpha-soluble NSF attachment protein</fullName>
    </recommendedName>
</protein>
<evidence type="ECO:0000256" key="4">
    <source>
        <dbReference type="RuleBase" id="RU367013"/>
    </source>
</evidence>
<dbReference type="PRINTS" id="PR00448">
    <property type="entry name" value="NSFATTACHMNT"/>
</dbReference>
<keyword evidence="3 4" id="KW-0653">Protein transport</keyword>
<dbReference type="SUPFAM" id="SSF48452">
    <property type="entry name" value="TPR-like"/>
    <property type="match status" value="1"/>
</dbReference>
<comment type="subcellular location">
    <subcellularLocation>
        <location evidence="4">Membrane</location>
        <topology evidence="4">Peripheral membrane protein</topology>
    </subcellularLocation>
</comment>
<dbReference type="PANTHER" id="PTHR13768">
    <property type="entry name" value="SOLUBLE NSF ATTACHMENT PROTEIN SNAP"/>
    <property type="match status" value="1"/>
</dbReference>
<keyword evidence="2 4" id="KW-0813">Transport</keyword>
<dbReference type="GO" id="GO:0005774">
    <property type="term" value="C:vacuolar membrane"/>
    <property type="evidence" value="ECO:0007669"/>
    <property type="project" value="TreeGrafter"/>
</dbReference>
<dbReference type="InterPro" id="IPR011990">
    <property type="entry name" value="TPR-like_helical_dom_sf"/>
</dbReference>
<dbReference type="GO" id="GO:0035494">
    <property type="term" value="P:SNARE complex disassembly"/>
    <property type="evidence" value="ECO:0007669"/>
    <property type="project" value="TreeGrafter"/>
</dbReference>
<reference evidence="5" key="1">
    <citation type="submission" date="2022-03" db="EMBL/GenBank/DDBJ databases">
        <title>A functionally conserved STORR gene fusion in Papaver species that diverged 16.8 million years ago.</title>
        <authorList>
            <person name="Catania T."/>
        </authorList>
    </citation>
    <scope>NUCLEOTIDE SEQUENCE</scope>
    <source>
        <strain evidence="5">S-191538</strain>
    </source>
</reference>
<dbReference type="InterPro" id="IPR000744">
    <property type="entry name" value="NSF_attach"/>
</dbReference>
<dbReference type="PANTHER" id="PTHR13768:SF8">
    <property type="entry name" value="ALPHA-SOLUBLE NSF ATTACHMENT PROTEIN"/>
    <property type="match status" value="1"/>
</dbReference>
<dbReference type="Pfam" id="PF14938">
    <property type="entry name" value="SNAP"/>
    <property type="match status" value="1"/>
</dbReference>
<dbReference type="Gene3D" id="1.25.40.10">
    <property type="entry name" value="Tetratricopeptide repeat domain"/>
    <property type="match status" value="1"/>
</dbReference>
<comment type="function">
    <text evidence="4">Required for vesicular transport between the endoplasmic reticulum and the Golgi apparatus.</text>
</comment>
<organism evidence="5 6">
    <name type="scientific">Papaver nudicaule</name>
    <name type="common">Iceland poppy</name>
    <dbReference type="NCBI Taxonomy" id="74823"/>
    <lineage>
        <taxon>Eukaryota</taxon>
        <taxon>Viridiplantae</taxon>
        <taxon>Streptophyta</taxon>
        <taxon>Embryophyta</taxon>
        <taxon>Tracheophyta</taxon>
        <taxon>Spermatophyta</taxon>
        <taxon>Magnoliopsida</taxon>
        <taxon>Ranunculales</taxon>
        <taxon>Papaveraceae</taxon>
        <taxon>Papaveroideae</taxon>
        <taxon>Papaver</taxon>
    </lineage>
</organism>
<keyword evidence="6" id="KW-1185">Reference proteome</keyword>
<dbReference type="GO" id="GO:0019905">
    <property type="term" value="F:syntaxin binding"/>
    <property type="evidence" value="ECO:0007669"/>
    <property type="project" value="TreeGrafter"/>
</dbReference>
<dbReference type="AlphaFoldDB" id="A0AA41UVI2"/>
<evidence type="ECO:0000313" key="6">
    <source>
        <dbReference type="Proteomes" id="UP001177140"/>
    </source>
</evidence>
<dbReference type="GO" id="GO:0031201">
    <property type="term" value="C:SNARE complex"/>
    <property type="evidence" value="ECO:0007669"/>
    <property type="project" value="TreeGrafter"/>
</dbReference>
<dbReference type="EMBL" id="JAJJMA010009188">
    <property type="protein sequence ID" value="MCL7022234.1"/>
    <property type="molecule type" value="Genomic_DNA"/>
</dbReference>
<dbReference type="GO" id="GO:0006886">
    <property type="term" value="P:intracellular protein transport"/>
    <property type="evidence" value="ECO:0007669"/>
    <property type="project" value="UniProtKB-UniRule"/>
</dbReference>
<dbReference type="GO" id="GO:0005483">
    <property type="term" value="F:soluble NSF attachment protein activity"/>
    <property type="evidence" value="ECO:0007669"/>
    <property type="project" value="TreeGrafter"/>
</dbReference>